<organism evidence="8 9">
    <name type="scientific">Methanoculleus palmolei</name>
    <dbReference type="NCBI Taxonomy" id="72612"/>
    <lineage>
        <taxon>Archaea</taxon>
        <taxon>Methanobacteriati</taxon>
        <taxon>Methanobacteriota</taxon>
        <taxon>Stenosarchaea group</taxon>
        <taxon>Methanomicrobia</taxon>
        <taxon>Methanomicrobiales</taxon>
        <taxon>Methanomicrobiaceae</taxon>
        <taxon>Methanoculleus</taxon>
    </lineage>
</organism>
<dbReference type="InterPro" id="IPR036249">
    <property type="entry name" value="Thioredoxin-like_sf"/>
</dbReference>
<gene>
    <name evidence="8" type="ORF">R6Y95_01915</name>
</gene>
<evidence type="ECO:0000256" key="5">
    <source>
        <dbReference type="ARBA" id="ARBA00023136"/>
    </source>
</evidence>
<dbReference type="Pfam" id="PF02683">
    <property type="entry name" value="DsbD_TM"/>
    <property type="match status" value="1"/>
</dbReference>
<dbReference type="Gene3D" id="3.40.30.10">
    <property type="entry name" value="Glutaredoxin"/>
    <property type="match status" value="1"/>
</dbReference>
<name>A0ABD8A9A2_9EURY</name>
<keyword evidence="4 6" id="KW-1133">Transmembrane helix</keyword>
<feature type="transmembrane region" description="Helical" evidence="6">
    <location>
        <begin position="253"/>
        <end position="279"/>
    </location>
</feature>
<feature type="transmembrane region" description="Helical" evidence="6">
    <location>
        <begin position="291"/>
        <end position="308"/>
    </location>
</feature>
<feature type="transmembrane region" description="Helical" evidence="6">
    <location>
        <begin position="179"/>
        <end position="206"/>
    </location>
</feature>
<comment type="similarity">
    <text evidence="2">Belongs to the DsbD family.</text>
</comment>
<dbReference type="AlphaFoldDB" id="A0ABD8A9A2"/>
<accession>A0ABD8A9A2</accession>
<keyword evidence="5 6" id="KW-0472">Membrane</keyword>
<reference evidence="8 9" key="1">
    <citation type="submission" date="2023-10" db="EMBL/GenBank/DDBJ databases">
        <title>The complete genome sequence of Methanoculleus palmolei DSM 4273.</title>
        <authorList>
            <person name="Lai S.-J."/>
            <person name="You Y.-T."/>
            <person name="Chen S.-C."/>
        </authorList>
    </citation>
    <scope>NUCLEOTIDE SEQUENCE [LARGE SCALE GENOMIC DNA]</scope>
    <source>
        <strain evidence="8 9">DSM 4273</strain>
    </source>
</reference>
<proteinExistence type="inferred from homology"/>
<evidence type="ECO:0000313" key="9">
    <source>
        <dbReference type="Proteomes" id="UP001626603"/>
    </source>
</evidence>
<keyword evidence="3 6" id="KW-0812">Transmembrane</keyword>
<feature type="transmembrane region" description="Helical" evidence="6">
    <location>
        <begin position="17"/>
        <end position="42"/>
    </location>
</feature>
<evidence type="ECO:0000259" key="7">
    <source>
        <dbReference type="Pfam" id="PF02683"/>
    </source>
</evidence>
<feature type="transmembrane region" description="Helical" evidence="6">
    <location>
        <begin position="212"/>
        <end position="232"/>
    </location>
</feature>
<dbReference type="PANTHER" id="PTHR31272">
    <property type="entry name" value="CYTOCHROME C-TYPE BIOGENESIS PROTEIN HI_1454-RELATED"/>
    <property type="match status" value="1"/>
</dbReference>
<feature type="transmembrane region" description="Helical" evidence="6">
    <location>
        <begin position="142"/>
        <end position="167"/>
    </location>
</feature>
<sequence length="356" mass="38144">MGEYTLKDRCGRGGVRVGVVAACIVLLLTGLISCTCAAPVVIEYYYLEGFPDCDHFKPLVSEFEHDLGDSISLTYTDVGTPEGLDRLQQHGFHEVPAVVVDGTIKIPKEEITEENLRAAIEQSLAGAEVQEGLPPINWNIPLAYSLGLFSGFSPCLMAILGFILVYVTGSGKGLRSSLLNALIFGLGLVAAYIVMGCCVLLAGFSLGRFSPYLTAVAGLITIVAGVNLLGLIRLPISADNYVRVSVRKYSSTLIGLFILGMLFSIVKAPCAAPMVLILLSRILIDGAVQDLWLLLVFGAGVLTPFLGVTQKSNQTPNPIRISPLTVRIAFRCYRILLDEPYPPRSPTGGIGINRVG</sequence>
<evidence type="ECO:0000256" key="3">
    <source>
        <dbReference type="ARBA" id="ARBA00022692"/>
    </source>
</evidence>
<dbReference type="SUPFAM" id="SSF52833">
    <property type="entry name" value="Thioredoxin-like"/>
    <property type="match status" value="1"/>
</dbReference>
<dbReference type="PANTHER" id="PTHR31272:SF9">
    <property type="entry name" value="BLL1027 PROTEIN"/>
    <property type="match status" value="1"/>
</dbReference>
<comment type="subcellular location">
    <subcellularLocation>
        <location evidence="1">Membrane</location>
        <topology evidence="1">Multi-pass membrane protein</topology>
    </subcellularLocation>
</comment>
<keyword evidence="9" id="KW-1185">Reference proteome</keyword>
<evidence type="ECO:0000256" key="1">
    <source>
        <dbReference type="ARBA" id="ARBA00004141"/>
    </source>
</evidence>
<evidence type="ECO:0000313" key="8">
    <source>
        <dbReference type="EMBL" id="WOX56104.1"/>
    </source>
</evidence>
<dbReference type="InterPro" id="IPR003834">
    <property type="entry name" value="Cyt_c_assmbl_TM_dom"/>
</dbReference>
<evidence type="ECO:0000256" key="2">
    <source>
        <dbReference type="ARBA" id="ARBA00006143"/>
    </source>
</evidence>
<protein>
    <submittedName>
        <fullName evidence="8">Cytochrome c biogenesis CcdA family protein</fullName>
    </submittedName>
</protein>
<evidence type="ECO:0000256" key="4">
    <source>
        <dbReference type="ARBA" id="ARBA00022989"/>
    </source>
</evidence>
<dbReference type="EMBL" id="CP137641">
    <property type="protein sequence ID" value="WOX56104.1"/>
    <property type="molecule type" value="Genomic_DNA"/>
</dbReference>
<dbReference type="InterPro" id="IPR051790">
    <property type="entry name" value="Cytochrome_c-biogenesis_DsbD"/>
</dbReference>
<dbReference type="Proteomes" id="UP001626603">
    <property type="component" value="Chromosome"/>
</dbReference>
<feature type="domain" description="Cytochrome C biogenesis protein transmembrane" evidence="7">
    <location>
        <begin position="140"/>
        <end position="310"/>
    </location>
</feature>
<evidence type="ECO:0000256" key="6">
    <source>
        <dbReference type="SAM" id="Phobius"/>
    </source>
</evidence>